<evidence type="ECO:0008006" key="5">
    <source>
        <dbReference type="Google" id="ProtNLM"/>
    </source>
</evidence>
<feature type="transmembrane region" description="Helical" evidence="2">
    <location>
        <begin position="186"/>
        <end position="204"/>
    </location>
</feature>
<feature type="transmembrane region" description="Helical" evidence="2">
    <location>
        <begin position="156"/>
        <end position="179"/>
    </location>
</feature>
<dbReference type="Pfam" id="PF19545">
    <property type="entry name" value="DUF6069"/>
    <property type="match status" value="1"/>
</dbReference>
<feature type="compositionally biased region" description="Basic and acidic residues" evidence="1">
    <location>
        <begin position="55"/>
        <end position="65"/>
    </location>
</feature>
<dbReference type="EMBL" id="BMMP01000005">
    <property type="protein sequence ID" value="GGO46882.1"/>
    <property type="molecule type" value="Genomic_DNA"/>
</dbReference>
<keyword evidence="4" id="KW-1185">Reference proteome</keyword>
<feature type="compositionally biased region" description="Gly residues" evidence="1">
    <location>
        <begin position="32"/>
        <end position="54"/>
    </location>
</feature>
<evidence type="ECO:0000256" key="1">
    <source>
        <dbReference type="SAM" id="MobiDB-lite"/>
    </source>
</evidence>
<organism evidence="3 4">
    <name type="scientific">Streptomyces daqingensis</name>
    <dbReference type="NCBI Taxonomy" id="1472640"/>
    <lineage>
        <taxon>Bacteria</taxon>
        <taxon>Bacillati</taxon>
        <taxon>Actinomycetota</taxon>
        <taxon>Actinomycetes</taxon>
        <taxon>Kitasatosporales</taxon>
        <taxon>Streptomycetaceae</taxon>
        <taxon>Streptomyces</taxon>
    </lineage>
</organism>
<feature type="transmembrane region" description="Helical" evidence="2">
    <location>
        <begin position="216"/>
        <end position="234"/>
    </location>
</feature>
<feature type="transmembrane region" description="Helical" evidence="2">
    <location>
        <begin position="111"/>
        <end position="136"/>
    </location>
</feature>
<gene>
    <name evidence="3" type="ORF">GCM10012287_18220</name>
</gene>
<dbReference type="RefSeq" id="WP_229711730.1">
    <property type="nucleotide sequence ID" value="NZ_BMMP01000005.1"/>
</dbReference>
<sequence>MAGTHGPYGPQDPQEPEDPRGQGERQPRRPAGGPGGAHAGGTGRQGGSPGPAGGGDHDGPFERFDPVPGYGPTKQYPDPYSGPVTERGTNGYNHDRRPPRSAHRRFSAVRLWAGGTAVALVAALAAAVAMLLVRGVLDIPVFAPETEGMLVAASTWPLALGAALAALAATAVLHLLLLATPQPGRFLAWIIALGTAAAMLAPFNSTASWEAKGGTAGVYLVIGLVIGTLMSTVARSATSGRD</sequence>
<comment type="caution">
    <text evidence="3">The sequence shown here is derived from an EMBL/GenBank/DDBJ whole genome shotgun (WGS) entry which is preliminary data.</text>
</comment>
<dbReference type="InterPro" id="IPR045713">
    <property type="entry name" value="DUF6069"/>
</dbReference>
<name>A0ABQ2M4U9_9ACTN</name>
<protein>
    <recommendedName>
        <fullName evidence="5">Integral membrane protein</fullName>
    </recommendedName>
</protein>
<evidence type="ECO:0000256" key="2">
    <source>
        <dbReference type="SAM" id="Phobius"/>
    </source>
</evidence>
<reference evidence="4" key="1">
    <citation type="journal article" date="2019" name="Int. J. Syst. Evol. Microbiol.">
        <title>The Global Catalogue of Microorganisms (GCM) 10K type strain sequencing project: providing services to taxonomists for standard genome sequencing and annotation.</title>
        <authorList>
            <consortium name="The Broad Institute Genomics Platform"/>
            <consortium name="The Broad Institute Genome Sequencing Center for Infectious Disease"/>
            <person name="Wu L."/>
            <person name="Ma J."/>
        </authorList>
    </citation>
    <scope>NUCLEOTIDE SEQUENCE [LARGE SCALE GENOMIC DNA]</scope>
    <source>
        <strain evidence="4">CGMCC 4.7178</strain>
    </source>
</reference>
<evidence type="ECO:0000313" key="4">
    <source>
        <dbReference type="Proteomes" id="UP000631535"/>
    </source>
</evidence>
<keyword evidence="2" id="KW-0812">Transmembrane</keyword>
<evidence type="ECO:0000313" key="3">
    <source>
        <dbReference type="EMBL" id="GGO46882.1"/>
    </source>
</evidence>
<keyword evidence="2" id="KW-1133">Transmembrane helix</keyword>
<feature type="compositionally biased region" description="Basic and acidic residues" evidence="1">
    <location>
        <begin position="17"/>
        <end position="27"/>
    </location>
</feature>
<feature type="region of interest" description="Disordered" evidence="1">
    <location>
        <begin position="1"/>
        <end position="100"/>
    </location>
</feature>
<accession>A0ABQ2M4U9</accession>
<proteinExistence type="predicted"/>
<dbReference type="Proteomes" id="UP000631535">
    <property type="component" value="Unassembled WGS sequence"/>
</dbReference>
<keyword evidence="2" id="KW-0472">Membrane</keyword>